<protein>
    <recommendedName>
        <fullName evidence="1">Phospholipase C/D domain-containing protein</fullName>
    </recommendedName>
</protein>
<evidence type="ECO:0000313" key="3">
    <source>
        <dbReference type="Proteomes" id="UP000095390"/>
    </source>
</evidence>
<dbReference type="Pfam" id="PF00882">
    <property type="entry name" value="Zn_dep_PLPC"/>
    <property type="match status" value="1"/>
</dbReference>
<name>A0A173TG98_9FIRM</name>
<sequence length="266" mass="31484">MPTTYTHYAYGQEVFHKLPEELQRKIEPYIEYYNIGVHGPDILFYYHSYCKNKVNQYGVKVHHEPAREFFKRAFKVFQAQKNRNEAFAYLAGFMTHFILDSSCHPYVRKRIKETGISHTEIETDWDFEVMQRDGRNLNHYKRACHIKDKKEIAAVIAPYFKKSAKQIQVSLFHMKLVINYIFRSGFGVKRAITTVIGGYVSPELDLHHHFIPKEINPADAETCKHLWELYNGSQELCVEMIIKLYKALHSMDMSFCKERRLSRNFS</sequence>
<dbReference type="InterPro" id="IPR029002">
    <property type="entry name" value="PLPC/GPLD1"/>
</dbReference>
<organism evidence="2 3">
    <name type="scientific">Anaerobutyricum hallii</name>
    <dbReference type="NCBI Taxonomy" id="39488"/>
    <lineage>
        <taxon>Bacteria</taxon>
        <taxon>Bacillati</taxon>
        <taxon>Bacillota</taxon>
        <taxon>Clostridia</taxon>
        <taxon>Lachnospirales</taxon>
        <taxon>Lachnospiraceae</taxon>
        <taxon>Anaerobutyricum</taxon>
    </lineage>
</organism>
<dbReference type="AlphaFoldDB" id="A0A173TG98"/>
<evidence type="ECO:0000259" key="1">
    <source>
        <dbReference type="Pfam" id="PF00882"/>
    </source>
</evidence>
<gene>
    <name evidence="2" type="ORF">ERS852578_01669</name>
</gene>
<feature type="domain" description="Phospholipase C/D" evidence="1">
    <location>
        <begin position="6"/>
        <end position="151"/>
    </location>
</feature>
<dbReference type="RefSeq" id="WP_022170743.1">
    <property type="nucleotide sequence ID" value="NZ_CAJLIF010000005.1"/>
</dbReference>
<dbReference type="EMBL" id="CYYC01000018">
    <property type="protein sequence ID" value="CUN01724.1"/>
    <property type="molecule type" value="Genomic_DNA"/>
</dbReference>
<reference evidence="2 3" key="1">
    <citation type="submission" date="2015-09" db="EMBL/GenBank/DDBJ databases">
        <authorList>
            <consortium name="Pathogen Informatics"/>
        </authorList>
    </citation>
    <scope>NUCLEOTIDE SEQUENCE [LARGE SCALE GENOMIC DNA]</scope>
    <source>
        <strain evidence="2 3">2789STDY5834966</strain>
    </source>
</reference>
<evidence type="ECO:0000313" key="2">
    <source>
        <dbReference type="EMBL" id="CUN01724.1"/>
    </source>
</evidence>
<accession>A0A173TG98</accession>
<dbReference type="OrthoDB" id="9810528at2"/>
<proteinExistence type="predicted"/>
<dbReference type="Proteomes" id="UP000095390">
    <property type="component" value="Unassembled WGS sequence"/>
</dbReference>